<feature type="region of interest" description="Disordered" evidence="1">
    <location>
        <begin position="268"/>
        <end position="315"/>
    </location>
</feature>
<dbReference type="InterPro" id="IPR023393">
    <property type="entry name" value="START-like_dom_sf"/>
</dbReference>
<feature type="compositionally biased region" description="Low complexity" evidence="1">
    <location>
        <begin position="291"/>
        <end position="302"/>
    </location>
</feature>
<dbReference type="OrthoDB" id="5293446at2"/>
<evidence type="ECO:0000313" key="4">
    <source>
        <dbReference type="Proteomes" id="UP000029391"/>
    </source>
</evidence>
<feature type="compositionally biased region" description="Low complexity" evidence="1">
    <location>
        <begin position="269"/>
        <end position="281"/>
    </location>
</feature>
<dbReference type="RefSeq" id="WP_051239346.1">
    <property type="nucleotide sequence ID" value="NZ_AUFF01000001.1"/>
</dbReference>
<reference evidence="3 4" key="1">
    <citation type="submission" date="2013-09" db="EMBL/GenBank/DDBJ databases">
        <title>Genome sequencing of Arenimonas composti.</title>
        <authorList>
            <person name="Chen F."/>
            <person name="Wang G."/>
        </authorList>
    </citation>
    <scope>NUCLEOTIDE SEQUENCE [LARGE SCALE GENOMIC DNA]</scope>
    <source>
        <strain evidence="3 4">TR7-09</strain>
    </source>
</reference>
<dbReference type="eggNOG" id="COG4978">
    <property type="taxonomic scope" value="Bacteria"/>
</dbReference>
<gene>
    <name evidence="3" type="ORF">P873_09220</name>
</gene>
<evidence type="ECO:0000313" key="3">
    <source>
        <dbReference type="EMBL" id="KFN49727.1"/>
    </source>
</evidence>
<keyword evidence="2" id="KW-1133">Transmembrane helix</keyword>
<dbReference type="Gene3D" id="3.20.80.10">
    <property type="entry name" value="Regulatory factor, effector binding domain"/>
    <property type="match status" value="1"/>
</dbReference>
<dbReference type="EMBL" id="AWXU01000030">
    <property type="protein sequence ID" value="KFN49727.1"/>
    <property type="molecule type" value="Genomic_DNA"/>
</dbReference>
<dbReference type="STRING" id="1121013.GCA_000426365_00130"/>
<protein>
    <recommendedName>
        <fullName evidence="5">Polyketide cyclase</fullName>
    </recommendedName>
</protein>
<sequence length="449" mass="49415">MTRVIEWLISLAIVAVLFVLIGVFLPSKRSVSHEIETNRPMSTVTDLVGSFTRFRDWNALINHDPQMKIDISGPEHGVGARLDYQSRHARVGGGSWELVEEIPGERMVYAVTNNRRGDNKRMTFTFERTGQRNQNVKITQRYTVDYGWDLLGRYAGMYATDVVGDDIKLGLGKLANLLATIPRFDYSVHPNEFQVVDFPAQNVLLANADAQRTNDDIALAMTNQLKWIERVMEENNLERAGPMRIVTNEFNTERYNFDVVVPIRRKGTGPADASAPAAAADADAETDAAGEGDAAANADEPAFGTGNAPLPATDGAPLERFELKLEGDRNPVIYAQTPAFRAATTTYVGPSPGLARVRDLVRAWAIVRGYEVYDRAIEDYQIEIRNMLNDDALFRVYYPVRRPGETTGVIEQINPPPQADEDEAPAAVEEGSGEEAAAPAGDGEAATAE</sequence>
<dbReference type="Gene3D" id="3.30.530.20">
    <property type="match status" value="1"/>
</dbReference>
<dbReference type="InterPro" id="IPR011256">
    <property type="entry name" value="Reg_factor_effector_dom_sf"/>
</dbReference>
<feature type="region of interest" description="Disordered" evidence="1">
    <location>
        <begin position="407"/>
        <end position="449"/>
    </location>
</feature>
<feature type="transmembrane region" description="Helical" evidence="2">
    <location>
        <begin position="7"/>
        <end position="25"/>
    </location>
</feature>
<evidence type="ECO:0000256" key="1">
    <source>
        <dbReference type="SAM" id="MobiDB-lite"/>
    </source>
</evidence>
<dbReference type="SUPFAM" id="SSF55961">
    <property type="entry name" value="Bet v1-like"/>
    <property type="match status" value="1"/>
</dbReference>
<keyword evidence="2" id="KW-0812">Transmembrane</keyword>
<keyword evidence="2" id="KW-0472">Membrane</keyword>
<evidence type="ECO:0008006" key="5">
    <source>
        <dbReference type="Google" id="ProtNLM"/>
    </source>
</evidence>
<name>A0A091BDW0_9GAMM</name>
<dbReference type="Pfam" id="PF10604">
    <property type="entry name" value="Polyketide_cyc2"/>
    <property type="match status" value="1"/>
</dbReference>
<dbReference type="InterPro" id="IPR019587">
    <property type="entry name" value="Polyketide_cyclase/dehydratase"/>
</dbReference>
<accession>A0A091BDW0</accession>
<keyword evidence="4" id="KW-1185">Reference proteome</keyword>
<dbReference type="AlphaFoldDB" id="A0A091BDW0"/>
<proteinExistence type="predicted"/>
<comment type="caution">
    <text evidence="3">The sequence shown here is derived from an EMBL/GenBank/DDBJ whole genome shotgun (WGS) entry which is preliminary data.</text>
</comment>
<feature type="compositionally biased region" description="Low complexity" evidence="1">
    <location>
        <begin position="425"/>
        <end position="449"/>
    </location>
</feature>
<organism evidence="3 4">
    <name type="scientific">Arenimonas composti TR7-09 = DSM 18010</name>
    <dbReference type="NCBI Taxonomy" id="1121013"/>
    <lineage>
        <taxon>Bacteria</taxon>
        <taxon>Pseudomonadati</taxon>
        <taxon>Pseudomonadota</taxon>
        <taxon>Gammaproteobacteria</taxon>
        <taxon>Lysobacterales</taxon>
        <taxon>Lysobacteraceae</taxon>
        <taxon>Arenimonas</taxon>
    </lineage>
</organism>
<evidence type="ECO:0000256" key="2">
    <source>
        <dbReference type="SAM" id="Phobius"/>
    </source>
</evidence>
<dbReference type="Proteomes" id="UP000029391">
    <property type="component" value="Unassembled WGS sequence"/>
</dbReference>